<evidence type="ECO:0000256" key="1">
    <source>
        <dbReference type="ARBA" id="ARBA00004141"/>
    </source>
</evidence>
<keyword evidence="3 6" id="KW-1133">Transmembrane helix</keyword>
<dbReference type="Pfam" id="PF13515">
    <property type="entry name" value="FUSC_2"/>
    <property type="match status" value="1"/>
</dbReference>
<evidence type="ECO:0000256" key="3">
    <source>
        <dbReference type="ARBA" id="ARBA00022989"/>
    </source>
</evidence>
<dbReference type="InterPro" id="IPR049453">
    <property type="entry name" value="Memb_transporter_dom"/>
</dbReference>
<protein>
    <submittedName>
        <fullName evidence="8">Uncharacterized membrane protein YgaE (UPF0421/DUF939 family)</fullName>
    </submittedName>
</protein>
<evidence type="ECO:0000313" key="8">
    <source>
        <dbReference type="EMBL" id="MBM7492189.1"/>
    </source>
</evidence>
<keyword evidence="2 6" id="KW-0812">Transmembrane</keyword>
<feature type="region of interest" description="Disordered" evidence="5">
    <location>
        <begin position="426"/>
        <end position="461"/>
    </location>
</feature>
<evidence type="ECO:0000256" key="2">
    <source>
        <dbReference type="ARBA" id="ARBA00022692"/>
    </source>
</evidence>
<sequence>MTVVPNRQDCPAVAGVTAAMADDRSPADREVSRLDEAAKRSGRAVERVRHRSGQAGRIRARQWEVTLVISLQAGLAAAIAALLAKNLLGPGAHVFAPAAAVGTIATAIGQRARRTFALLSGVALGIIIGDTLRFILGSGPWQTGVVVALAIAAALLVAGKGGPLVGQAGGTAVLIATLAPMNRGLEVPRIFDALVGGAVGLVVVALLLPVNPIRVLDRAAAPIYTTLCEQLDELAQAIRTRDGDRTMRVLDRFRNTEDDLVRLHDALSGAEEVVTIAPARWHRREQYHRYARSADHLERLMLDSRAMARWSTTALQYGEPIPPELPDAISRLGQAVAEMRRERKYGDDPERTHRLIEQCAELAGRASASGVGSFGESLVTGLRTAASDLLRACGYEPDDANRVVRRAAGAGEAKVHPPARRQMFRARPTRGARARRRAHRAAARRRNDGRAGLPARERPAR</sequence>
<dbReference type="RefSeq" id="WP_307813446.1">
    <property type="nucleotide sequence ID" value="NZ_JAFBBP010000001.1"/>
</dbReference>
<dbReference type="Proteomes" id="UP000764837">
    <property type="component" value="Unassembled WGS sequence"/>
</dbReference>
<comment type="caution">
    <text evidence="8">The sequence shown here is derived from an EMBL/GenBank/DDBJ whole genome shotgun (WGS) entry which is preliminary data.</text>
</comment>
<feature type="transmembrane region" description="Helical" evidence="6">
    <location>
        <begin position="116"/>
        <end position="135"/>
    </location>
</feature>
<keyword evidence="4 6" id="KW-0472">Membrane</keyword>
<gene>
    <name evidence="8" type="ORF">JOD64_003411</name>
</gene>
<evidence type="ECO:0000256" key="6">
    <source>
        <dbReference type="SAM" id="Phobius"/>
    </source>
</evidence>
<reference evidence="8 9" key="1">
    <citation type="submission" date="2021-01" db="EMBL/GenBank/DDBJ databases">
        <title>Sequencing the genomes of 1000 actinobacteria strains.</title>
        <authorList>
            <person name="Klenk H.-P."/>
        </authorList>
    </citation>
    <scope>NUCLEOTIDE SEQUENCE [LARGE SCALE GENOMIC DNA]</scope>
    <source>
        <strain evidence="8 9">DSM 100204</strain>
    </source>
</reference>
<feature type="transmembrane region" description="Helical" evidence="6">
    <location>
        <begin position="187"/>
        <end position="208"/>
    </location>
</feature>
<name>A0ABS2LWB1_9ACTN</name>
<dbReference type="EMBL" id="JAFBBP010000001">
    <property type="protein sequence ID" value="MBM7492189.1"/>
    <property type="molecule type" value="Genomic_DNA"/>
</dbReference>
<accession>A0ABS2LWB1</accession>
<evidence type="ECO:0000256" key="5">
    <source>
        <dbReference type="SAM" id="MobiDB-lite"/>
    </source>
</evidence>
<feature type="compositionally biased region" description="Basic residues" evidence="5">
    <location>
        <begin position="426"/>
        <end position="444"/>
    </location>
</feature>
<evidence type="ECO:0000313" key="9">
    <source>
        <dbReference type="Proteomes" id="UP000764837"/>
    </source>
</evidence>
<evidence type="ECO:0000259" key="7">
    <source>
        <dbReference type="Pfam" id="PF13515"/>
    </source>
</evidence>
<organism evidence="8 9">
    <name type="scientific">Micromonospora luteifusca</name>
    <dbReference type="NCBI Taxonomy" id="709860"/>
    <lineage>
        <taxon>Bacteria</taxon>
        <taxon>Bacillati</taxon>
        <taxon>Actinomycetota</taxon>
        <taxon>Actinomycetes</taxon>
        <taxon>Micromonosporales</taxon>
        <taxon>Micromonosporaceae</taxon>
        <taxon>Micromonospora</taxon>
    </lineage>
</organism>
<comment type="subcellular location">
    <subcellularLocation>
        <location evidence="1">Membrane</location>
        <topology evidence="1">Multi-pass membrane protein</topology>
    </subcellularLocation>
</comment>
<feature type="compositionally biased region" description="Basic and acidic residues" evidence="5">
    <location>
        <begin position="445"/>
        <end position="461"/>
    </location>
</feature>
<keyword evidence="9" id="KW-1185">Reference proteome</keyword>
<feature type="domain" description="Integral membrane bound transporter" evidence="7">
    <location>
        <begin position="83"/>
        <end position="203"/>
    </location>
</feature>
<feature type="transmembrane region" description="Helical" evidence="6">
    <location>
        <begin position="90"/>
        <end position="109"/>
    </location>
</feature>
<proteinExistence type="predicted"/>
<evidence type="ECO:0000256" key="4">
    <source>
        <dbReference type="ARBA" id="ARBA00023136"/>
    </source>
</evidence>
<feature type="transmembrane region" description="Helical" evidence="6">
    <location>
        <begin position="65"/>
        <end position="84"/>
    </location>
</feature>